<reference evidence="1 2" key="1">
    <citation type="journal article" date="2015" name="Nature">
        <title>rRNA introns, odd ribosomes, and small enigmatic genomes across a large radiation of phyla.</title>
        <authorList>
            <person name="Brown C.T."/>
            <person name="Hug L.A."/>
            <person name="Thomas B.C."/>
            <person name="Sharon I."/>
            <person name="Castelle C.J."/>
            <person name="Singh A."/>
            <person name="Wilkins M.J."/>
            <person name="Williams K.H."/>
            <person name="Banfield J.F."/>
        </authorList>
    </citation>
    <scope>NUCLEOTIDE SEQUENCE [LARGE SCALE GENOMIC DNA]</scope>
</reference>
<dbReference type="Proteomes" id="UP000034581">
    <property type="component" value="Unassembled WGS sequence"/>
</dbReference>
<sequence>MEIRYFGHSSFLIQTKSVNIVCDPYGADLGLKFPSGVKADIVTISHDHYDHNNLKDISGNPYIIKEPGEFEIKGVNIFGVSSFHDNNEGKDHGMNTMFLIEVEGVTICHLGDLGQALSTNQINELDGVDVLLIPVGGTYTLNAKEAEEVILQIEPKIVIPMHYGVPGLKENLSPVADFLKEMGKENIEVQNKLTIKSSLDLSEETQIVVLERSSKF</sequence>
<organism evidence="1 2">
    <name type="scientific">candidate division CPR3 bacterium GW2011_GWF2_35_18</name>
    <dbReference type="NCBI Taxonomy" id="1618350"/>
    <lineage>
        <taxon>Bacteria</taxon>
        <taxon>Bacteria division CPR3</taxon>
    </lineage>
</organism>
<dbReference type="Pfam" id="PF13483">
    <property type="entry name" value="Lactamase_B_3"/>
    <property type="match status" value="1"/>
</dbReference>
<dbReference type="Gene3D" id="3.60.15.10">
    <property type="entry name" value="Ribonuclease Z/Hydroxyacylglutathione hydrolase-like"/>
    <property type="match status" value="1"/>
</dbReference>
<dbReference type="SUPFAM" id="SSF56281">
    <property type="entry name" value="Metallo-hydrolase/oxidoreductase"/>
    <property type="match status" value="1"/>
</dbReference>
<dbReference type="AlphaFoldDB" id="A0A0G0BKD3"/>
<dbReference type="InterPro" id="IPR036866">
    <property type="entry name" value="RibonucZ/Hydroxyglut_hydro"/>
</dbReference>
<proteinExistence type="predicted"/>
<name>A0A0G0BKD3_UNCC3</name>
<protein>
    <recommendedName>
        <fullName evidence="3">Zn-dependent hydrolase of the beta-lactamase fold-like protein</fullName>
    </recommendedName>
</protein>
<accession>A0A0G0BKD3</accession>
<dbReference type="EMBL" id="LBQB01000002">
    <property type="protein sequence ID" value="KKP69893.1"/>
    <property type="molecule type" value="Genomic_DNA"/>
</dbReference>
<evidence type="ECO:0008006" key="3">
    <source>
        <dbReference type="Google" id="ProtNLM"/>
    </source>
</evidence>
<evidence type="ECO:0000313" key="2">
    <source>
        <dbReference type="Proteomes" id="UP000034581"/>
    </source>
</evidence>
<comment type="caution">
    <text evidence="1">The sequence shown here is derived from an EMBL/GenBank/DDBJ whole genome shotgun (WGS) entry which is preliminary data.</text>
</comment>
<gene>
    <name evidence="1" type="ORF">UR67_C0002G0013</name>
</gene>
<dbReference type="PANTHER" id="PTHR39189">
    <property type="entry name" value="UPF0173 METAL-DEPENDENT HYDROLASE YTKL"/>
    <property type="match status" value="1"/>
</dbReference>
<dbReference type="PANTHER" id="PTHR39189:SF1">
    <property type="entry name" value="UPF0173 METAL-DEPENDENT HYDROLASE YTKL"/>
    <property type="match status" value="1"/>
</dbReference>
<evidence type="ECO:0000313" key="1">
    <source>
        <dbReference type="EMBL" id="KKP69893.1"/>
    </source>
</evidence>
<dbReference type="STRING" id="1618350.UR67_C0002G0013"/>